<feature type="repeat" description="WD" evidence="8">
    <location>
        <begin position="413"/>
        <end position="445"/>
    </location>
</feature>
<feature type="repeat" description="WD" evidence="8">
    <location>
        <begin position="455"/>
        <end position="496"/>
    </location>
</feature>
<dbReference type="PRINTS" id="PR00320">
    <property type="entry name" value="GPROTEINBRPT"/>
</dbReference>
<reference evidence="10" key="1">
    <citation type="submission" date="2021-01" db="EMBL/GenBank/DDBJ databases">
        <authorList>
            <person name="Li R."/>
            <person name="Bekaert M."/>
        </authorList>
    </citation>
    <scope>NUCLEOTIDE SEQUENCE</scope>
    <source>
        <strain evidence="10">Farmed</strain>
    </source>
</reference>
<keyword evidence="3 8" id="KW-0853">WD repeat</keyword>
<dbReference type="PROSITE" id="PS50082">
    <property type="entry name" value="WD_REPEATS_2"/>
    <property type="match status" value="5"/>
</dbReference>
<feature type="repeat" description="WD" evidence="8">
    <location>
        <begin position="539"/>
        <end position="580"/>
    </location>
</feature>
<dbReference type="InterPro" id="IPR007582">
    <property type="entry name" value="TFIID_NTD2"/>
</dbReference>
<dbReference type="SMART" id="SM00320">
    <property type="entry name" value="WD40"/>
    <property type="match status" value="6"/>
</dbReference>
<dbReference type="GO" id="GO:0016251">
    <property type="term" value="F:RNA polymerase II general transcription initiation factor activity"/>
    <property type="evidence" value="ECO:0007669"/>
    <property type="project" value="TreeGrafter"/>
</dbReference>
<comment type="subcellular location">
    <subcellularLocation>
        <location evidence="1">Nucleus</location>
    </subcellularLocation>
</comment>
<dbReference type="InterPro" id="IPR020472">
    <property type="entry name" value="WD40_PAC1"/>
</dbReference>
<keyword evidence="4" id="KW-0677">Repeat</keyword>
<keyword evidence="6" id="KW-0804">Transcription</keyword>
<dbReference type="Proteomes" id="UP000597762">
    <property type="component" value="Unassembled WGS sequence"/>
</dbReference>
<dbReference type="SUPFAM" id="SSF160897">
    <property type="entry name" value="Taf5 N-terminal domain-like"/>
    <property type="match status" value="1"/>
</dbReference>
<dbReference type="InterPro" id="IPR001680">
    <property type="entry name" value="WD40_rpt"/>
</dbReference>
<dbReference type="Pfam" id="PF00400">
    <property type="entry name" value="WD40"/>
    <property type="match status" value="6"/>
</dbReference>
<evidence type="ECO:0000256" key="3">
    <source>
        <dbReference type="ARBA" id="ARBA00022574"/>
    </source>
</evidence>
<dbReference type="EMBL" id="CAHIKZ030005077">
    <property type="protein sequence ID" value="CAE1319006.1"/>
    <property type="molecule type" value="Genomic_DNA"/>
</dbReference>
<evidence type="ECO:0000256" key="7">
    <source>
        <dbReference type="ARBA" id="ARBA00023242"/>
    </source>
</evidence>
<dbReference type="InterPro" id="IPR037264">
    <property type="entry name" value="TFIID_NTD2_sf"/>
</dbReference>
<evidence type="ECO:0000256" key="8">
    <source>
        <dbReference type="PROSITE-ProRule" id="PRU00221"/>
    </source>
</evidence>
<evidence type="ECO:0000256" key="4">
    <source>
        <dbReference type="ARBA" id="ARBA00022737"/>
    </source>
</evidence>
<proteinExistence type="inferred from homology"/>
<dbReference type="AlphaFoldDB" id="A0A812E6M4"/>
<gene>
    <name evidence="10" type="ORF">SPHA_69438</name>
</gene>
<evidence type="ECO:0000256" key="1">
    <source>
        <dbReference type="ARBA" id="ARBA00004123"/>
    </source>
</evidence>
<dbReference type="Gene3D" id="1.25.40.500">
    <property type="entry name" value="TFIID subunit TAF5, NTD2 domain"/>
    <property type="match status" value="1"/>
</dbReference>
<evidence type="ECO:0000313" key="10">
    <source>
        <dbReference type="EMBL" id="CAE1319006.1"/>
    </source>
</evidence>
<dbReference type="PANTHER" id="PTHR19879">
    <property type="entry name" value="TRANSCRIPTION INITIATION FACTOR TFIID"/>
    <property type="match status" value="1"/>
</dbReference>
<evidence type="ECO:0000256" key="5">
    <source>
        <dbReference type="ARBA" id="ARBA00023015"/>
    </source>
</evidence>
<comment type="similarity">
    <text evidence="2">Belongs to the WD repeat TAF5 family.</text>
</comment>
<dbReference type="InterPro" id="IPR036322">
    <property type="entry name" value="WD40_repeat_dom_sf"/>
</dbReference>
<dbReference type="CDD" id="cd08044">
    <property type="entry name" value="TAF5_NTD2"/>
    <property type="match status" value="1"/>
</dbReference>
<dbReference type="GO" id="GO:0005669">
    <property type="term" value="C:transcription factor TFIID complex"/>
    <property type="evidence" value="ECO:0007669"/>
    <property type="project" value="TreeGrafter"/>
</dbReference>
<dbReference type="InterPro" id="IPR015943">
    <property type="entry name" value="WD40/YVTN_repeat-like_dom_sf"/>
</dbReference>
<feature type="domain" description="TFIID subunit TAF5 NTD2" evidence="9">
    <location>
        <begin position="83"/>
        <end position="211"/>
    </location>
</feature>
<dbReference type="OrthoDB" id="10266330at2759"/>
<sequence>MSFVELNNFDVLQYFKMKRVKNEQIQMQMNNYLKRRQYPENVIPGKKTSQFIQGAAELVSHNTVQHLSTLNNVLAYSSITGDIAACEQQFSRLKQFVCEAVEPYRSELQLFLYPVFVHVFVEMLWNGHKTPAHKFHSRYASFFRDDPDHHEILDALVKLNSREDVLACKTVAEFRDNKYTLSFTQDTFDYLVRFLKADDNMIMLQIFNKHLKVEVKSDRVPVFEPKPPILQASAAGQLTDINSANVSSSATADKKPANDQVTKEMLLECIKRLQVLPPCLPSICFLAITSAHHGLSCASVSDDRKYVVGGFEDSSIRLWSLGGSIVRGPHPKINPANITLAADYLSHGENECDKQFDNWSMDQDQSVVLRGHSGSIYNFCFLPDPDPLYLLSCSKDATIRLWDLKTCSNTVRYAGHNYPVWDIDVCRVSSLFVSGSYDRTSKLWSTDRIFPVRTFAGHTLDVSRVKFHPNGMYVATGSTDRSVRLWSINDGKCVRLMQGHRGTVLALAFSPNGQYLASSGDDRKIRVWDLNTGNLFKEFRGHFDTVYSLSFCRDGSMLASGGLDASIRIWDVRKEAEFNPANADSMASPEQLACYPTKSTPIHFLNFTSHNLLLGAGPLI</sequence>
<evidence type="ECO:0000313" key="11">
    <source>
        <dbReference type="Proteomes" id="UP000597762"/>
    </source>
</evidence>
<dbReference type="Pfam" id="PF04494">
    <property type="entry name" value="TFIID_NTD2"/>
    <property type="match status" value="1"/>
</dbReference>
<keyword evidence="7" id="KW-0539">Nucleus</keyword>
<name>A0A812E6M4_ACAPH</name>
<keyword evidence="5" id="KW-0805">Transcription regulation</keyword>
<evidence type="ECO:0000256" key="6">
    <source>
        <dbReference type="ARBA" id="ARBA00023163"/>
    </source>
</evidence>
<dbReference type="PANTHER" id="PTHR19879:SF1">
    <property type="entry name" value="CANNONBALL-RELATED"/>
    <property type="match status" value="1"/>
</dbReference>
<dbReference type="GO" id="GO:0006367">
    <property type="term" value="P:transcription initiation at RNA polymerase II promoter"/>
    <property type="evidence" value="ECO:0007669"/>
    <property type="project" value="TreeGrafter"/>
</dbReference>
<keyword evidence="11" id="KW-1185">Reference proteome</keyword>
<dbReference type="PROSITE" id="PS00678">
    <property type="entry name" value="WD_REPEATS_1"/>
    <property type="match status" value="3"/>
</dbReference>
<accession>A0A812E6M4</accession>
<organism evidence="10 11">
    <name type="scientific">Acanthosepion pharaonis</name>
    <name type="common">Pharaoh cuttlefish</name>
    <name type="synonym">Sepia pharaonis</name>
    <dbReference type="NCBI Taxonomy" id="158019"/>
    <lineage>
        <taxon>Eukaryota</taxon>
        <taxon>Metazoa</taxon>
        <taxon>Spiralia</taxon>
        <taxon>Lophotrochozoa</taxon>
        <taxon>Mollusca</taxon>
        <taxon>Cephalopoda</taxon>
        <taxon>Coleoidea</taxon>
        <taxon>Decapodiformes</taxon>
        <taxon>Sepiida</taxon>
        <taxon>Sepiina</taxon>
        <taxon>Sepiidae</taxon>
        <taxon>Acanthosepion</taxon>
    </lineage>
</organism>
<comment type="caution">
    <text evidence="10">The sequence shown here is derived from an EMBL/GenBank/DDBJ whole genome shotgun (WGS) entry which is preliminary data.</text>
</comment>
<dbReference type="PROSITE" id="PS50294">
    <property type="entry name" value="WD_REPEATS_REGION"/>
    <property type="match status" value="4"/>
</dbReference>
<protein>
    <submittedName>
        <fullName evidence="10">TAF5</fullName>
    </submittedName>
</protein>
<feature type="repeat" description="WD" evidence="8">
    <location>
        <begin position="497"/>
        <end position="538"/>
    </location>
</feature>
<dbReference type="InterPro" id="IPR019775">
    <property type="entry name" value="WD40_repeat_CS"/>
</dbReference>
<evidence type="ECO:0000259" key="9">
    <source>
        <dbReference type="Pfam" id="PF04494"/>
    </source>
</evidence>
<feature type="repeat" description="WD" evidence="8">
    <location>
        <begin position="369"/>
        <end position="412"/>
    </location>
</feature>
<dbReference type="SUPFAM" id="SSF50978">
    <property type="entry name" value="WD40 repeat-like"/>
    <property type="match status" value="1"/>
</dbReference>
<dbReference type="CDD" id="cd00200">
    <property type="entry name" value="WD40"/>
    <property type="match status" value="1"/>
</dbReference>
<dbReference type="Gene3D" id="2.130.10.10">
    <property type="entry name" value="YVTN repeat-like/Quinoprotein amine dehydrogenase"/>
    <property type="match status" value="2"/>
</dbReference>
<evidence type="ECO:0000256" key="2">
    <source>
        <dbReference type="ARBA" id="ARBA00009435"/>
    </source>
</evidence>